<name>A0AA36J6T2_9DINO</name>
<evidence type="ECO:0000256" key="2">
    <source>
        <dbReference type="ARBA" id="ARBA00022694"/>
    </source>
</evidence>
<keyword evidence="3" id="KW-0677">Repeat</keyword>
<dbReference type="GO" id="GO:0003723">
    <property type="term" value="F:RNA binding"/>
    <property type="evidence" value="ECO:0007669"/>
    <property type="project" value="InterPro"/>
</dbReference>
<dbReference type="InterPro" id="IPR020097">
    <property type="entry name" value="PsdUridine_synth_TruA_a/b_dom"/>
</dbReference>
<dbReference type="InterPro" id="IPR020095">
    <property type="entry name" value="PsdUridine_synth_TruA_C"/>
</dbReference>
<protein>
    <recommendedName>
        <fullName evidence="6">PUM-HD domain-containing protein</fullName>
    </recommendedName>
</protein>
<evidence type="ECO:0000256" key="1">
    <source>
        <dbReference type="ARBA" id="ARBA00009375"/>
    </source>
</evidence>
<feature type="repeat" description="Pumilio" evidence="5">
    <location>
        <begin position="753"/>
        <end position="791"/>
    </location>
</feature>
<feature type="domain" description="PUM-HD" evidence="6">
    <location>
        <begin position="545"/>
        <end position="900"/>
    </location>
</feature>
<dbReference type="EMBL" id="CAUJNA010003361">
    <property type="protein sequence ID" value="CAJ1400137.1"/>
    <property type="molecule type" value="Genomic_DNA"/>
</dbReference>
<organism evidence="7 8">
    <name type="scientific">Effrenium voratum</name>
    <dbReference type="NCBI Taxonomy" id="2562239"/>
    <lineage>
        <taxon>Eukaryota</taxon>
        <taxon>Sar</taxon>
        <taxon>Alveolata</taxon>
        <taxon>Dinophyceae</taxon>
        <taxon>Suessiales</taxon>
        <taxon>Symbiodiniaceae</taxon>
        <taxon>Effrenium</taxon>
    </lineage>
</organism>
<dbReference type="Gene3D" id="1.25.10.10">
    <property type="entry name" value="Leucine-rich Repeat Variant"/>
    <property type="match status" value="1"/>
</dbReference>
<dbReference type="GO" id="GO:1990481">
    <property type="term" value="P:mRNA pseudouridine synthesis"/>
    <property type="evidence" value="ECO:0007669"/>
    <property type="project" value="TreeGrafter"/>
</dbReference>
<dbReference type="Gene3D" id="3.30.70.660">
    <property type="entry name" value="Pseudouridine synthase I, catalytic domain, C-terminal subdomain"/>
    <property type="match status" value="1"/>
</dbReference>
<dbReference type="SMART" id="SM00025">
    <property type="entry name" value="Pumilio"/>
    <property type="match status" value="6"/>
</dbReference>
<dbReference type="Pfam" id="PF22493">
    <property type="entry name" value="PUF_NOP9"/>
    <property type="match status" value="1"/>
</dbReference>
<dbReference type="SUPFAM" id="SSF55120">
    <property type="entry name" value="Pseudouridine synthase"/>
    <property type="match status" value="1"/>
</dbReference>
<evidence type="ECO:0000313" key="8">
    <source>
        <dbReference type="Proteomes" id="UP001178507"/>
    </source>
</evidence>
<feature type="repeat" description="Pumilio" evidence="5">
    <location>
        <begin position="716"/>
        <end position="752"/>
    </location>
</feature>
<dbReference type="Gene3D" id="3.30.70.580">
    <property type="entry name" value="Pseudouridine synthase I, catalytic domain, N-terminal subdomain"/>
    <property type="match status" value="1"/>
</dbReference>
<dbReference type="InterPro" id="IPR020094">
    <property type="entry name" value="TruA/RsuA/RluB/E/F_N"/>
</dbReference>
<dbReference type="GO" id="GO:0005634">
    <property type="term" value="C:nucleus"/>
    <property type="evidence" value="ECO:0007669"/>
    <property type="project" value="TreeGrafter"/>
</dbReference>
<dbReference type="Pfam" id="PF01416">
    <property type="entry name" value="PseudoU_synth_1"/>
    <property type="match status" value="1"/>
</dbReference>
<dbReference type="InterPro" id="IPR001313">
    <property type="entry name" value="Pumilio_RNA-bd_rpt"/>
</dbReference>
<dbReference type="SUPFAM" id="SSF48371">
    <property type="entry name" value="ARM repeat"/>
    <property type="match status" value="1"/>
</dbReference>
<keyword evidence="2" id="KW-0819">tRNA processing</keyword>
<dbReference type="PANTHER" id="PTHR11142:SF4">
    <property type="entry name" value="PSEUDOURIDYLATE SYNTHASE 1 HOMOLOG"/>
    <property type="match status" value="1"/>
</dbReference>
<evidence type="ECO:0000256" key="5">
    <source>
        <dbReference type="PROSITE-ProRule" id="PRU00317"/>
    </source>
</evidence>
<dbReference type="InterPro" id="IPR011989">
    <property type="entry name" value="ARM-like"/>
</dbReference>
<dbReference type="Pfam" id="PF00806">
    <property type="entry name" value="PUF"/>
    <property type="match status" value="3"/>
</dbReference>
<dbReference type="InterPro" id="IPR016024">
    <property type="entry name" value="ARM-type_fold"/>
</dbReference>
<proteinExistence type="inferred from homology"/>
<dbReference type="GO" id="GO:0009982">
    <property type="term" value="F:pseudouridine synthase activity"/>
    <property type="evidence" value="ECO:0007669"/>
    <property type="project" value="InterPro"/>
</dbReference>
<dbReference type="AlphaFoldDB" id="A0AA36J6T2"/>
<dbReference type="GO" id="GO:0031119">
    <property type="term" value="P:tRNA pseudouridine synthesis"/>
    <property type="evidence" value="ECO:0007669"/>
    <property type="project" value="TreeGrafter"/>
</dbReference>
<evidence type="ECO:0000256" key="4">
    <source>
        <dbReference type="ARBA" id="ARBA00023235"/>
    </source>
</evidence>
<evidence type="ECO:0000256" key="3">
    <source>
        <dbReference type="ARBA" id="ARBA00022737"/>
    </source>
</evidence>
<dbReference type="PROSITE" id="PS50303">
    <property type="entry name" value="PUM_HD"/>
    <property type="match status" value="1"/>
</dbReference>
<keyword evidence="8" id="KW-1185">Reference proteome</keyword>
<dbReference type="InterPro" id="IPR033133">
    <property type="entry name" value="PUM-HD"/>
</dbReference>
<keyword evidence="4" id="KW-0413">Isomerase</keyword>
<accession>A0AA36J6T2</accession>
<evidence type="ECO:0000313" key="7">
    <source>
        <dbReference type="EMBL" id="CAJ1400137.1"/>
    </source>
</evidence>
<dbReference type="Proteomes" id="UP001178507">
    <property type="component" value="Unassembled WGS sequence"/>
</dbReference>
<reference evidence="7" key="1">
    <citation type="submission" date="2023-08" db="EMBL/GenBank/DDBJ databases">
        <authorList>
            <person name="Chen Y."/>
            <person name="Shah S."/>
            <person name="Dougan E. K."/>
            <person name="Thang M."/>
            <person name="Chan C."/>
        </authorList>
    </citation>
    <scope>NUCLEOTIDE SEQUENCE</scope>
</reference>
<comment type="caution">
    <text evidence="7">The sequence shown here is derived from an EMBL/GenBank/DDBJ whole genome shotgun (WGS) entry which is preliminary data.</text>
</comment>
<dbReference type="InterPro" id="IPR020103">
    <property type="entry name" value="PsdUridine_synth_cat_dom_sf"/>
</dbReference>
<dbReference type="InterPro" id="IPR001406">
    <property type="entry name" value="PsdUridine_synth_TruA"/>
</dbReference>
<gene>
    <name evidence="7" type="ORF">EVOR1521_LOCUS23551</name>
</gene>
<sequence length="906" mass="99650">MAVLAASGRWHLGGHQVRGAAPAFRREKGRITLMASRWKASRQHKVALVLGFLGTKYCGSQIHYDEEETRNFTIEWHLRKALREVGALQPEISRLEREVEWRHSSRTDSGVHACRLVICARLAVGEPNAEGCYEALLSQLNVAWPEEALPPDIRVLGARKVPKSFDARFSCSWREYGYLLPAKLFQSSAADVAGRIQQLLKPFVGWHCFHNFARIRGRRKGGDLLEQTVAKLEMCSADVVELEGSDCVEISLQGNRFLYNQIRYIAGALAAVAMGELPEKSLTAALRSTARFRFPLAPPGGLALRSAGFTGTRQKPCEVAMDLEQVYSRMLPTTTLALLDAGGSIRAAAFERAVKQEAARSWKAAEAEFRENLRFARLPQEDLDDLCATPRHLQPRAVLARQRRKAKALVWRERAPSPTPEVPEVPEVPAAAPEVEAMPEHLWIVFSEAPELEARWVYGRHQISAWVLRIFRMSRGQISSNGYAVTVPVADCCLLGRTAPRNSKQLPLETLGCKPAFRPPGLDLAPDGQLGGAENQSMVLQFCGLPGVYAPVVVPVPEKPTPVEMQPASGELAIAKLARNQEGAEYLSQLLASSPMAMPLAVTALLPELPYLASHPHGAVVVSDLFTAARLTKDTRRVAMMSQRLQGSLLRLTKDRFGCRVMQAALQEASPEFLQAFASELKGKAVALSQHLHANFVLQKYVELLPASAGAFILQELTPSAGEVAVHVYGCRVLQRLIEHCSNQPQLAVLIGSLLSKVGQIEKLLKDPFGSNVLRAIVAHGTDCQISVIMDAIATNVLKFSKHKHASLVFERCLETSSERPALRAERATLVALLLGDGTSRSPLAQVLLDRFGNYLAQRMIHCCRGPEEERIRQLLSICLPKLQRSPMGRHIMAASAKRFGSLAGA</sequence>
<dbReference type="PANTHER" id="PTHR11142">
    <property type="entry name" value="PSEUDOURIDYLATE SYNTHASE"/>
    <property type="match status" value="1"/>
</dbReference>
<feature type="repeat" description="Pumilio" evidence="5">
    <location>
        <begin position="644"/>
        <end position="679"/>
    </location>
</feature>
<evidence type="ECO:0000259" key="6">
    <source>
        <dbReference type="PROSITE" id="PS50303"/>
    </source>
</evidence>
<comment type="similarity">
    <text evidence="1">Belongs to the tRNA pseudouridine synthase TruA family.</text>
</comment>
<dbReference type="PROSITE" id="PS50302">
    <property type="entry name" value="PUM"/>
    <property type="match status" value="3"/>
</dbReference>